<dbReference type="SUPFAM" id="SSF57924">
    <property type="entry name" value="Inhibitor of apoptosis (IAP) repeat"/>
    <property type="match status" value="1"/>
</dbReference>
<reference evidence="5" key="1">
    <citation type="journal article" date="2014" name="Proc. Natl. Acad. Sci. U.S.A.">
        <title>Baculovirus resistance in codling moth is virus isolate-dependent and the consequence of a mutation in viral gene pe38.</title>
        <authorList>
            <person name="Gebhardt M.M."/>
            <person name="Eberle K.E."/>
            <person name="Radtke P."/>
            <person name="Jehle J.A."/>
        </authorList>
    </citation>
    <scope>NUCLEOTIDE SEQUENCE</scope>
    <source>
        <strain evidence="5">CpGV-S</strain>
    </source>
</reference>
<evidence type="ECO:0000256" key="3">
    <source>
        <dbReference type="ARBA" id="ARBA00022801"/>
    </source>
</evidence>
<keyword evidence="4" id="KW-0269">Exonuclease</keyword>
<dbReference type="InterPro" id="IPR011335">
    <property type="entry name" value="Restrct_endonuc-II-like"/>
</dbReference>
<organism evidence="5">
    <name type="scientific">Cydia pomonella granulosis virus</name>
    <name type="common">CpGV</name>
    <name type="synonym">Cydia pomonella granulovirus</name>
    <dbReference type="NCBI Taxonomy" id="28289"/>
    <lineage>
        <taxon>Viruses</taxon>
        <taxon>Viruses incertae sedis</taxon>
        <taxon>Naldaviricetes</taxon>
        <taxon>Lefavirales</taxon>
        <taxon>Baculoviridae</taxon>
        <taxon>Betabaculovirus</taxon>
        <taxon>Betabaculovirus cypomonellae</taxon>
    </lineage>
</organism>
<dbReference type="InterPro" id="IPR011604">
    <property type="entry name" value="PDDEXK-like_dom_sf"/>
</dbReference>
<dbReference type="InterPro" id="IPR051703">
    <property type="entry name" value="NF-kappa-B_Signaling_Reg"/>
</dbReference>
<accession>A0A097P0W1</accession>
<evidence type="ECO:0000256" key="4">
    <source>
        <dbReference type="ARBA" id="ARBA00022839"/>
    </source>
</evidence>
<dbReference type="Gene3D" id="3.90.320.10">
    <property type="match status" value="1"/>
</dbReference>
<keyword evidence="2" id="KW-0255">Endonuclease</keyword>
<dbReference type="Pfam" id="PF01771">
    <property type="entry name" value="Viral_alk_exo"/>
    <property type="match status" value="1"/>
</dbReference>
<dbReference type="PANTHER" id="PTHR46609:SF8">
    <property type="entry name" value="YQAJ VIRAL RECOMBINASE DOMAIN-CONTAINING PROTEIN"/>
    <property type="match status" value="1"/>
</dbReference>
<protein>
    <submittedName>
        <fullName evidence="6">ALK-EXO protein</fullName>
    </submittedName>
    <submittedName>
        <fullName evidence="5">ORF125 alk-exo</fullName>
    </submittedName>
</protein>
<dbReference type="PANTHER" id="PTHR46609">
    <property type="entry name" value="EXONUCLEASE, PHAGE-TYPE/RECB, C-TERMINAL DOMAIN-CONTAINING PROTEIN"/>
    <property type="match status" value="1"/>
</dbReference>
<keyword evidence="1" id="KW-0540">Nuclease</keyword>
<evidence type="ECO:0000313" key="5">
    <source>
        <dbReference type="EMBL" id="AIU36772.1"/>
    </source>
</evidence>
<sequence length="398" mass="46131">MAYELAVMEDVMSDVQLELARKYSMQNYVRTLTLEHKNSREEILQLEEATRGQSDNLLWKLLRINRDTASGGSSYCGGENVAMEYGLRNERKLKKDNIVMGIIVERVEEKLNKKVVAQVLECGLFLSDIGLYSASPDAYFVLDSGELVVLEIKCPYTYRNDTFQSVLQQLDGRRSRVARTALKRVSKQPLILKVEQRNLHYRQMQSQLYVTGAVMAVYMVKFSDMPDIHFVERNEAYIKGLADRERMKLEMYVKENKRNKVMSIERERVNSFRGSGYAREMVERLAREGLYCWCGNVICYFCGQQFEVDNKSIEEVLGEHKVEQCDRTNNVSAVRVHDNRYLNVFDRINNLNTVVTTLSSVERRQLAKKGYYYDGNRLVLYCCGGETTHKPECHKGQQ</sequence>
<dbReference type="EMBL" id="KM217573">
    <property type="protein sequence ID" value="AIU36772.1"/>
    <property type="molecule type" value="Genomic_DNA"/>
</dbReference>
<name>A0A097P0W1_GVCP</name>
<proteinExistence type="predicted"/>
<evidence type="ECO:0000256" key="2">
    <source>
        <dbReference type="ARBA" id="ARBA00022759"/>
    </source>
</evidence>
<dbReference type="GO" id="GO:0004527">
    <property type="term" value="F:exonuclease activity"/>
    <property type="evidence" value="ECO:0007669"/>
    <property type="project" value="UniProtKB-KW"/>
</dbReference>
<evidence type="ECO:0000313" key="6">
    <source>
        <dbReference type="EMBL" id="QGY99852.1"/>
    </source>
</evidence>
<organismHost>
    <name type="scientific">Cydia pomonella</name>
    <name type="common">Codling moth</name>
    <dbReference type="NCBI Taxonomy" id="82600"/>
</organismHost>
<dbReference type="SUPFAM" id="SSF52980">
    <property type="entry name" value="Restriction endonuclease-like"/>
    <property type="match status" value="1"/>
</dbReference>
<reference evidence="6" key="2">
    <citation type="journal article" date="2019" name="Virology">
        <title>Single nucleotide polymorphism (SNP) frequencies and distribution reveal complex genetic composition of seven novel natural isolates of Cydia pomonella granulovirus.</title>
        <authorList>
            <person name="Fan J."/>
            <person name="Wennmann J.T."/>
            <person name="Wang D."/>
            <person name="Jehle J.A."/>
        </authorList>
    </citation>
    <scope>NUCLEOTIDE SEQUENCE</scope>
    <source>
        <strain evidence="6">CpGV-WW</strain>
    </source>
</reference>
<dbReference type="EMBL" id="MN696169">
    <property type="protein sequence ID" value="QGY99852.1"/>
    <property type="molecule type" value="Genomic_DNA"/>
</dbReference>
<dbReference type="InterPro" id="IPR034720">
    <property type="entry name" value="Viral_alk_exo"/>
</dbReference>
<keyword evidence="3" id="KW-0378">Hydrolase</keyword>
<dbReference type="GO" id="GO:0004519">
    <property type="term" value="F:endonuclease activity"/>
    <property type="evidence" value="ECO:0007669"/>
    <property type="project" value="UniProtKB-KW"/>
</dbReference>
<gene>
    <name evidence="5" type="primary">orf125</name>
</gene>
<evidence type="ECO:0000256" key="1">
    <source>
        <dbReference type="ARBA" id="ARBA00022722"/>
    </source>
</evidence>